<organism evidence="1 2">
    <name type="scientific">Ridgeia piscesae</name>
    <name type="common">Tubeworm</name>
    <dbReference type="NCBI Taxonomy" id="27915"/>
    <lineage>
        <taxon>Eukaryota</taxon>
        <taxon>Metazoa</taxon>
        <taxon>Spiralia</taxon>
        <taxon>Lophotrochozoa</taxon>
        <taxon>Annelida</taxon>
        <taxon>Polychaeta</taxon>
        <taxon>Sedentaria</taxon>
        <taxon>Canalipalpata</taxon>
        <taxon>Sabellida</taxon>
        <taxon>Siboglinidae</taxon>
        <taxon>Ridgeia</taxon>
    </lineage>
</organism>
<accession>A0AAD9KF57</accession>
<evidence type="ECO:0000313" key="2">
    <source>
        <dbReference type="Proteomes" id="UP001209878"/>
    </source>
</evidence>
<dbReference type="Proteomes" id="UP001209878">
    <property type="component" value="Unassembled WGS sequence"/>
</dbReference>
<proteinExistence type="predicted"/>
<evidence type="ECO:0000313" key="1">
    <source>
        <dbReference type="EMBL" id="KAK2170206.1"/>
    </source>
</evidence>
<gene>
    <name evidence="1" type="ORF">NP493_1158g00045</name>
</gene>
<reference evidence="1" key="1">
    <citation type="journal article" date="2023" name="Mol. Biol. Evol.">
        <title>Third-Generation Sequencing Reveals the Adaptive Role of the Epigenome in Three Deep-Sea Polychaetes.</title>
        <authorList>
            <person name="Perez M."/>
            <person name="Aroh O."/>
            <person name="Sun Y."/>
            <person name="Lan Y."/>
            <person name="Juniper S.K."/>
            <person name="Young C.R."/>
            <person name="Angers B."/>
            <person name="Qian P.Y."/>
        </authorList>
    </citation>
    <scope>NUCLEOTIDE SEQUENCE</scope>
    <source>
        <strain evidence="1">R07B-5</strain>
    </source>
</reference>
<name>A0AAD9KF57_RIDPI</name>
<evidence type="ECO:0008006" key="3">
    <source>
        <dbReference type="Google" id="ProtNLM"/>
    </source>
</evidence>
<keyword evidence="2" id="KW-1185">Reference proteome</keyword>
<sequence>MDIFVRNSDAANVKCVMADKDMMECDVIREKLPGAALQICLFHVLRTFRREVTTEKLGIRSDERLVYLEIMQKMAYVAGEVSAGDSKWLKITKSAIVDCGHMQAHHLHSETELREDSVTHFLSLTRYHKQPAV</sequence>
<dbReference type="AlphaFoldDB" id="A0AAD9KF57"/>
<protein>
    <recommendedName>
        <fullName evidence="3">MULE transposase domain-containing protein</fullName>
    </recommendedName>
</protein>
<comment type="caution">
    <text evidence="1">The sequence shown here is derived from an EMBL/GenBank/DDBJ whole genome shotgun (WGS) entry which is preliminary data.</text>
</comment>
<dbReference type="EMBL" id="JAODUO010001157">
    <property type="protein sequence ID" value="KAK2170206.1"/>
    <property type="molecule type" value="Genomic_DNA"/>
</dbReference>